<dbReference type="PANTHER" id="PTHR13252:SF9">
    <property type="entry name" value="F-BOX ONLY PROTEIN 28"/>
    <property type="match status" value="1"/>
</dbReference>
<dbReference type="EMBL" id="KV460277">
    <property type="protein sequence ID" value="OBT91913.1"/>
    <property type="molecule type" value="Genomic_DNA"/>
</dbReference>
<evidence type="ECO:0000313" key="3">
    <source>
        <dbReference type="Proteomes" id="UP000091956"/>
    </source>
</evidence>
<dbReference type="Proteomes" id="UP000091956">
    <property type="component" value="Unassembled WGS sequence"/>
</dbReference>
<dbReference type="OrthoDB" id="3219396at2759"/>
<proteinExistence type="predicted"/>
<dbReference type="Pfam" id="PF12937">
    <property type="entry name" value="F-box-like"/>
    <property type="match status" value="1"/>
</dbReference>
<accession>A0A1B8G7V8</accession>
<name>A0A1B8G7V8_9PEZI</name>
<dbReference type="SMART" id="SM00256">
    <property type="entry name" value="FBOX"/>
    <property type="match status" value="1"/>
</dbReference>
<gene>
    <name evidence="2" type="ORF">VE01_09888</name>
</gene>
<evidence type="ECO:0000259" key="1">
    <source>
        <dbReference type="PROSITE" id="PS50181"/>
    </source>
</evidence>
<dbReference type="InterPro" id="IPR036047">
    <property type="entry name" value="F-box-like_dom_sf"/>
</dbReference>
<dbReference type="GO" id="GO:0000209">
    <property type="term" value="P:protein polyubiquitination"/>
    <property type="evidence" value="ECO:0007669"/>
    <property type="project" value="TreeGrafter"/>
</dbReference>
<reference evidence="2 3" key="1">
    <citation type="submission" date="2016-03" db="EMBL/GenBank/DDBJ databases">
        <title>Comparative genomics of Pseudogymnoascus destructans, the fungus causing white-nose syndrome of bats.</title>
        <authorList>
            <person name="Palmer J.M."/>
            <person name="Drees K.P."/>
            <person name="Foster J.T."/>
            <person name="Lindner D.L."/>
        </authorList>
    </citation>
    <scope>NUCLEOTIDE SEQUENCE [LARGE SCALE GENOMIC DNA]</scope>
    <source>
        <strain evidence="2 3">UAMH 10579</strain>
    </source>
</reference>
<dbReference type="AlphaFoldDB" id="A0A1B8G7V8"/>
<organism evidence="2 3">
    <name type="scientific">Pseudogymnoascus verrucosus</name>
    <dbReference type="NCBI Taxonomy" id="342668"/>
    <lineage>
        <taxon>Eukaryota</taxon>
        <taxon>Fungi</taxon>
        <taxon>Dikarya</taxon>
        <taxon>Ascomycota</taxon>
        <taxon>Pezizomycotina</taxon>
        <taxon>Leotiomycetes</taxon>
        <taxon>Thelebolales</taxon>
        <taxon>Thelebolaceae</taxon>
        <taxon>Pseudogymnoascus</taxon>
    </lineage>
</organism>
<dbReference type="PANTHER" id="PTHR13252">
    <property type="entry name" value="F-BOX ONLY PROTEIN 28"/>
    <property type="match status" value="1"/>
</dbReference>
<reference evidence="3" key="2">
    <citation type="journal article" date="2018" name="Nat. Commun.">
        <title>Extreme sensitivity to ultraviolet light in the fungal pathogen causing white-nose syndrome of bats.</title>
        <authorList>
            <person name="Palmer J.M."/>
            <person name="Drees K.P."/>
            <person name="Foster J.T."/>
            <person name="Lindner D.L."/>
        </authorList>
    </citation>
    <scope>NUCLEOTIDE SEQUENCE [LARGE SCALE GENOMIC DNA]</scope>
    <source>
        <strain evidence="3">UAMH 10579</strain>
    </source>
</reference>
<dbReference type="SUPFAM" id="SSF81383">
    <property type="entry name" value="F-box domain"/>
    <property type="match status" value="1"/>
</dbReference>
<dbReference type="RefSeq" id="XP_018125646.1">
    <property type="nucleotide sequence ID" value="XM_018279295.1"/>
</dbReference>
<dbReference type="InterPro" id="IPR001810">
    <property type="entry name" value="F-box_dom"/>
</dbReference>
<keyword evidence="3" id="KW-1185">Reference proteome</keyword>
<dbReference type="Gene3D" id="1.20.1280.50">
    <property type="match status" value="1"/>
</dbReference>
<protein>
    <recommendedName>
        <fullName evidence="1">F-box domain-containing protein</fullName>
    </recommendedName>
</protein>
<feature type="domain" description="F-box" evidence="1">
    <location>
        <begin position="1"/>
        <end position="44"/>
    </location>
</feature>
<dbReference type="STRING" id="342668.A0A1B8G7V8"/>
<evidence type="ECO:0000313" key="2">
    <source>
        <dbReference type="EMBL" id="OBT91913.1"/>
    </source>
</evidence>
<dbReference type="InterPro" id="IPR039719">
    <property type="entry name" value="FBXO28"/>
</dbReference>
<sequence>MDALPDEIIVYLFSFLTPPEITTTQLVCRRFLRIGRDDNLWRDECFEISRYLVNLRRRNRAKPIPTVSAGEPRSGDVLGAETEDQLGQRSVTSVARHEQHNSNQRATERIRVMANWDPSYQAEKVDWYTEFIHRTAPICTKWFQKPLKQGGGRTESPLEVRGIGAYYLPGSEDMGMAIAPLEDGSVCLWDVKGSIIGRSGEGSLSGVEHNRALGQGNATCGIIDGISINSDINRAFIAVEKDVMEVDLQTLRTVSQTRYPSSISAMSEARGSTPITIGTNDDFHLYDHRIHKTSPLGNSELERLEGSQNDAPAFRRAPKLQGDYSIRRSFAKPVALSILHMLNYGEDTASDIFVAGRFTSIMNYDRRFLSKPRTVIHSGARLSSLAYIPYSFSKDAAASMRYSELSVGEVRSVKSTPGNTLIACGEYGGRGSLDLYGLSELPSDSTTVGTGRTLQSAFKNRLTSSTSMILSVIPHGSRLVFSDGNGNLKWVERDGLTEVRQWNISHEIPDNRPRGIFGTVDNEYENSVDIARKLLPTRKHGAPAAINMDNLILWNGEKIGLVQFSNKQHSGAVDFEEVAKSLEERHHEDSERAYRELTRRALEAQADEVRLMRGLGLSGP</sequence>
<dbReference type="PROSITE" id="PS50181">
    <property type="entry name" value="FBOX"/>
    <property type="match status" value="1"/>
</dbReference>
<dbReference type="GeneID" id="28843274"/>